<dbReference type="EMBL" id="KN122777">
    <property type="protein sequence ID" value="KFO28251.1"/>
    <property type="molecule type" value="Genomic_DNA"/>
</dbReference>
<name>A0A091DZM6_FUKDA</name>
<reference evidence="2 3" key="1">
    <citation type="submission" date="2013-11" db="EMBL/GenBank/DDBJ databases">
        <title>The Damaraland mole rat (Fukomys damarensis) genome and evolution of African mole rats.</title>
        <authorList>
            <person name="Gladyshev V.N."/>
            <person name="Fang X."/>
        </authorList>
    </citation>
    <scope>NUCLEOTIDE SEQUENCE [LARGE SCALE GENOMIC DNA]</scope>
    <source>
        <tissue evidence="2">Liver</tissue>
    </source>
</reference>
<evidence type="ECO:0000256" key="1">
    <source>
        <dbReference type="SAM" id="MobiDB-lite"/>
    </source>
</evidence>
<feature type="compositionally biased region" description="Basic and acidic residues" evidence="1">
    <location>
        <begin position="17"/>
        <end position="26"/>
    </location>
</feature>
<proteinExistence type="predicted"/>
<keyword evidence="3" id="KW-1185">Reference proteome</keyword>
<organism evidence="2 3">
    <name type="scientific">Fukomys damarensis</name>
    <name type="common">Damaraland mole rat</name>
    <name type="synonym">Cryptomys damarensis</name>
    <dbReference type="NCBI Taxonomy" id="885580"/>
    <lineage>
        <taxon>Eukaryota</taxon>
        <taxon>Metazoa</taxon>
        <taxon>Chordata</taxon>
        <taxon>Craniata</taxon>
        <taxon>Vertebrata</taxon>
        <taxon>Euteleostomi</taxon>
        <taxon>Mammalia</taxon>
        <taxon>Eutheria</taxon>
        <taxon>Euarchontoglires</taxon>
        <taxon>Glires</taxon>
        <taxon>Rodentia</taxon>
        <taxon>Hystricomorpha</taxon>
        <taxon>Bathyergidae</taxon>
        <taxon>Fukomys</taxon>
    </lineage>
</organism>
<dbReference type="Proteomes" id="UP000028990">
    <property type="component" value="Unassembled WGS sequence"/>
</dbReference>
<sequence length="122" mass="13255">MDLWVGSESPPPNPRPPARDTDKGPEDCSELLRVPWASRQRGQPGVPVALHVYAHMHTATIWYPESGNGYSYRLRAQWMPGDPYDSEPARMGFGKGHFQVPAGSQQLSLTAALTGVPEAAGS</sequence>
<gene>
    <name evidence="2" type="ORF">H920_10362</name>
</gene>
<evidence type="ECO:0000313" key="2">
    <source>
        <dbReference type="EMBL" id="KFO28251.1"/>
    </source>
</evidence>
<protein>
    <submittedName>
        <fullName evidence="2">Uncharacterized protein</fullName>
    </submittedName>
</protein>
<dbReference type="AlphaFoldDB" id="A0A091DZM6"/>
<evidence type="ECO:0000313" key="3">
    <source>
        <dbReference type="Proteomes" id="UP000028990"/>
    </source>
</evidence>
<accession>A0A091DZM6</accession>
<feature type="region of interest" description="Disordered" evidence="1">
    <location>
        <begin position="1"/>
        <end position="28"/>
    </location>
</feature>